<dbReference type="AlphaFoldDB" id="A0AB33L3V5"/>
<organism evidence="1">
    <name type="scientific">Tenacibaculum sp. Pbs-1</name>
    <dbReference type="NCBI Taxonomy" id="3238748"/>
    <lineage>
        <taxon>Bacteria</taxon>
        <taxon>Pseudomonadati</taxon>
        <taxon>Bacteroidota</taxon>
        <taxon>Flavobacteriia</taxon>
        <taxon>Flavobacteriales</taxon>
        <taxon>Flavobacteriaceae</taxon>
        <taxon>Tenacibaculum</taxon>
    </lineage>
</organism>
<evidence type="ECO:0000313" key="1">
    <source>
        <dbReference type="EMBL" id="BFP69590.1"/>
    </source>
</evidence>
<protein>
    <recommendedName>
        <fullName evidence="2">Lipoprotein</fullName>
    </recommendedName>
</protein>
<reference evidence="1" key="1">
    <citation type="submission" date="2024-08" db="EMBL/GenBank/DDBJ databases">
        <title>Whole genome sequence of Tenacibaculum sp. strain pbs-1 associated with black-spot shell disease in Akoya pearl oysters.</title>
        <authorList>
            <person name="Sakatoku A."/>
            <person name="Suzuki T."/>
            <person name="Hatano K."/>
            <person name="Seki M."/>
            <person name="Tanaka D."/>
            <person name="Nakamura S."/>
            <person name="Suzuki N."/>
            <person name="Isshiki T."/>
        </authorList>
    </citation>
    <scope>NUCLEOTIDE SEQUENCE</scope>
    <source>
        <strain evidence="1">Pbs-1</strain>
    </source>
</reference>
<gene>
    <name evidence="1" type="ORF">Pbs1_29330</name>
</gene>
<sequence>MQKIIMDILKLNKVFHVLCLVFLLVFFTTCESTNKEKDNYIKIEKECSQKQKITELSLIFLGYSYNEISDIVLEIRGVNPLISKLYVPEKITDSIRLRRDVTIYQEIGLKDTVVLVFPNKERYILSDFKYKVRPHFTTLSKKWGCDFYEMKINNVIKEGGSATFIKEGFEIE</sequence>
<name>A0AB33L3V5_9FLAO</name>
<proteinExistence type="predicted"/>
<accession>A0AB33L3V5</accession>
<evidence type="ECO:0008006" key="2">
    <source>
        <dbReference type="Google" id="ProtNLM"/>
    </source>
</evidence>
<dbReference type="EMBL" id="AP035888">
    <property type="protein sequence ID" value="BFP69590.1"/>
    <property type="molecule type" value="Genomic_DNA"/>
</dbReference>